<gene>
    <name evidence="1" type="ORF">MEDL_13476</name>
</gene>
<protein>
    <submittedName>
        <fullName evidence="1">Uncharacterized protein</fullName>
    </submittedName>
</protein>
<dbReference type="Proteomes" id="UP000683360">
    <property type="component" value="Unassembled WGS sequence"/>
</dbReference>
<keyword evidence="2" id="KW-1185">Reference proteome</keyword>
<comment type="caution">
    <text evidence="1">The sequence shown here is derived from an EMBL/GenBank/DDBJ whole genome shotgun (WGS) entry which is preliminary data.</text>
</comment>
<evidence type="ECO:0000313" key="2">
    <source>
        <dbReference type="Proteomes" id="UP000683360"/>
    </source>
</evidence>
<organism evidence="1 2">
    <name type="scientific">Mytilus edulis</name>
    <name type="common">Blue mussel</name>
    <dbReference type="NCBI Taxonomy" id="6550"/>
    <lineage>
        <taxon>Eukaryota</taxon>
        <taxon>Metazoa</taxon>
        <taxon>Spiralia</taxon>
        <taxon>Lophotrochozoa</taxon>
        <taxon>Mollusca</taxon>
        <taxon>Bivalvia</taxon>
        <taxon>Autobranchia</taxon>
        <taxon>Pteriomorphia</taxon>
        <taxon>Mytilida</taxon>
        <taxon>Mytiloidea</taxon>
        <taxon>Mytilidae</taxon>
        <taxon>Mytilinae</taxon>
        <taxon>Mytilus</taxon>
    </lineage>
</organism>
<reference evidence="1" key="1">
    <citation type="submission" date="2021-03" db="EMBL/GenBank/DDBJ databases">
        <authorList>
            <person name="Bekaert M."/>
        </authorList>
    </citation>
    <scope>NUCLEOTIDE SEQUENCE</scope>
</reference>
<sequence>MSEVDIKDNARNRYECIGIIIPDGLLETYIMRWFNGLAQTDSVEEYMNMNRPLNNEICRTQLLTYIRQLDVTKIGTLIQTGSRDFINTMFVMTKEDIKDNAEYRYECFGIVLSDDLLQQYIEKCFDGLTKTDSVKESIDANRCFVNRTFRISLQNYIKQLTLGKIRNLIQTGSRDFVNTMFVITENDIKADSENRQEYFVLFFPIICYINTLRDGLVV</sequence>
<dbReference type="EMBL" id="CAJPWZ010000697">
    <property type="protein sequence ID" value="CAG2198731.1"/>
    <property type="molecule type" value="Genomic_DNA"/>
</dbReference>
<dbReference type="OrthoDB" id="6210170at2759"/>
<proteinExistence type="predicted"/>
<dbReference type="AlphaFoldDB" id="A0A8S3QQ59"/>
<evidence type="ECO:0000313" key="1">
    <source>
        <dbReference type="EMBL" id="CAG2198731.1"/>
    </source>
</evidence>
<accession>A0A8S3QQ59</accession>
<name>A0A8S3QQ59_MYTED</name>